<dbReference type="EMBL" id="JABVBA010000013">
    <property type="protein sequence ID" value="NVF12342.1"/>
    <property type="molecule type" value="Genomic_DNA"/>
</dbReference>
<dbReference type="InterPro" id="IPR011701">
    <property type="entry name" value="MFS"/>
</dbReference>
<dbReference type="InterPro" id="IPR050189">
    <property type="entry name" value="MFS_Efflux_Transporters"/>
</dbReference>
<feature type="transmembrane region" description="Helical" evidence="7">
    <location>
        <begin position="320"/>
        <end position="344"/>
    </location>
</feature>
<name>A0ABX2ND02_9FIRM</name>
<keyword evidence="10" id="KW-1185">Reference proteome</keyword>
<feature type="transmembrane region" description="Helical" evidence="7">
    <location>
        <begin position="193"/>
        <end position="214"/>
    </location>
</feature>
<dbReference type="PROSITE" id="PS50850">
    <property type="entry name" value="MFS"/>
    <property type="match status" value="1"/>
</dbReference>
<evidence type="ECO:0000313" key="10">
    <source>
        <dbReference type="Proteomes" id="UP000540919"/>
    </source>
</evidence>
<evidence type="ECO:0000256" key="1">
    <source>
        <dbReference type="ARBA" id="ARBA00004651"/>
    </source>
</evidence>
<evidence type="ECO:0000313" key="9">
    <source>
        <dbReference type="EMBL" id="NVF12342.1"/>
    </source>
</evidence>
<feature type="transmembrane region" description="Helical" evidence="7">
    <location>
        <begin position="356"/>
        <end position="373"/>
    </location>
</feature>
<feature type="transmembrane region" description="Helical" evidence="7">
    <location>
        <begin position="161"/>
        <end position="181"/>
    </location>
</feature>
<protein>
    <submittedName>
        <fullName evidence="9">MFS transporter</fullName>
    </submittedName>
</protein>
<evidence type="ECO:0000256" key="4">
    <source>
        <dbReference type="ARBA" id="ARBA00022692"/>
    </source>
</evidence>
<keyword evidence="6 7" id="KW-0472">Membrane</keyword>
<feature type="transmembrane region" description="Helical" evidence="7">
    <location>
        <begin position="74"/>
        <end position="92"/>
    </location>
</feature>
<accession>A0ABX2ND02</accession>
<evidence type="ECO:0000259" key="8">
    <source>
        <dbReference type="PROSITE" id="PS50850"/>
    </source>
</evidence>
<keyword evidence="2" id="KW-0813">Transport</keyword>
<keyword evidence="4 7" id="KW-0812">Transmembrane</keyword>
<feature type="transmembrane region" description="Helical" evidence="7">
    <location>
        <begin position="287"/>
        <end position="308"/>
    </location>
</feature>
<keyword evidence="5 7" id="KW-1133">Transmembrane helix</keyword>
<dbReference type="SUPFAM" id="SSF103473">
    <property type="entry name" value="MFS general substrate transporter"/>
    <property type="match status" value="1"/>
</dbReference>
<feature type="transmembrane region" description="Helical" evidence="7">
    <location>
        <begin position="262"/>
        <end position="281"/>
    </location>
</feature>
<feature type="transmembrane region" description="Helical" evidence="7">
    <location>
        <begin position="43"/>
        <end position="62"/>
    </location>
</feature>
<gene>
    <name evidence="9" type="ORF">HV819_10275</name>
</gene>
<comment type="subcellular location">
    <subcellularLocation>
        <location evidence="1">Cell membrane</location>
        <topology evidence="1">Multi-pass membrane protein</topology>
    </subcellularLocation>
</comment>
<dbReference type="RefSeq" id="WP_176270153.1">
    <property type="nucleotide sequence ID" value="NZ_JABVBA010000013.1"/>
</dbReference>
<dbReference type="Proteomes" id="UP000540919">
    <property type="component" value="Unassembled WGS sequence"/>
</dbReference>
<dbReference type="PANTHER" id="PTHR43124">
    <property type="entry name" value="PURINE EFFLUX PUMP PBUE"/>
    <property type="match status" value="1"/>
</dbReference>
<evidence type="ECO:0000256" key="2">
    <source>
        <dbReference type="ARBA" id="ARBA00022448"/>
    </source>
</evidence>
<dbReference type="PANTHER" id="PTHR43124:SF3">
    <property type="entry name" value="CHLORAMPHENICOL EFFLUX PUMP RV0191"/>
    <property type="match status" value="1"/>
</dbReference>
<evidence type="ECO:0000256" key="6">
    <source>
        <dbReference type="ARBA" id="ARBA00023136"/>
    </source>
</evidence>
<sequence>MSKSQNIAQKLAILSISLLLASNNAISGSLIYIQHAFNLTRSNTEFIVTLASFSTMIFILLAEYIAQNIGMKKTVLLGLSLVSISGVIPVIFNSYPLILLSRVILGSGLGLFNGHSANYINLLYNDNDERTKLHALRNAAEFIGQIFLYTLAGILVQVNFIYTFLVYSTAIIIFIIFKINVQDVKLEKEKTRVYLDSNIFLFIIFAMIMILNMTCMQTRFPFVASLTRGMGINISFYLNLVPIIGMFSAILFTPINLKLREYTIFLGLFLYTLANILIIGYENSFWGFLSCILLAVFAQSLCMPYIFAEVPRYVRGQSSRLATNLIFIGCNVGVFMAPLFLSWIDKFLNTKSLSKGFIAFVIIHIILIAIFVYRNRMNKRNR</sequence>
<dbReference type="InterPro" id="IPR020846">
    <property type="entry name" value="MFS_dom"/>
</dbReference>
<comment type="caution">
    <text evidence="9">The sequence shown here is derived from an EMBL/GenBank/DDBJ whole genome shotgun (WGS) entry which is preliminary data.</text>
</comment>
<organism evidence="9 10">
    <name type="scientific">Anaerococcus faecalis</name>
    <dbReference type="NCBI Taxonomy" id="2742993"/>
    <lineage>
        <taxon>Bacteria</taxon>
        <taxon>Bacillati</taxon>
        <taxon>Bacillota</taxon>
        <taxon>Tissierellia</taxon>
        <taxon>Tissierellales</taxon>
        <taxon>Peptoniphilaceae</taxon>
        <taxon>Anaerococcus</taxon>
    </lineage>
</organism>
<evidence type="ECO:0000256" key="3">
    <source>
        <dbReference type="ARBA" id="ARBA00022475"/>
    </source>
</evidence>
<feature type="transmembrane region" description="Helical" evidence="7">
    <location>
        <begin position="234"/>
        <end position="255"/>
    </location>
</feature>
<keyword evidence="3" id="KW-1003">Cell membrane</keyword>
<evidence type="ECO:0000256" key="7">
    <source>
        <dbReference type="SAM" id="Phobius"/>
    </source>
</evidence>
<dbReference type="InterPro" id="IPR036259">
    <property type="entry name" value="MFS_trans_sf"/>
</dbReference>
<dbReference type="Pfam" id="PF07690">
    <property type="entry name" value="MFS_1"/>
    <property type="match status" value="1"/>
</dbReference>
<proteinExistence type="predicted"/>
<feature type="domain" description="Major facilitator superfamily (MFS) profile" evidence="8">
    <location>
        <begin position="1"/>
        <end position="382"/>
    </location>
</feature>
<dbReference type="Gene3D" id="1.20.1250.20">
    <property type="entry name" value="MFS general substrate transporter like domains"/>
    <property type="match status" value="1"/>
</dbReference>
<evidence type="ECO:0000256" key="5">
    <source>
        <dbReference type="ARBA" id="ARBA00022989"/>
    </source>
</evidence>
<reference evidence="9 10" key="1">
    <citation type="submission" date="2020-06" db="EMBL/GenBank/DDBJ databases">
        <title>Anaerococcus sp. nov., isolated form swine feces.</title>
        <authorList>
            <person name="Yu S."/>
        </authorList>
    </citation>
    <scope>NUCLEOTIDE SEQUENCE [LARGE SCALE GENOMIC DNA]</scope>
    <source>
        <strain evidence="9 10">AGMB00486</strain>
    </source>
</reference>